<evidence type="ECO:0000313" key="3">
    <source>
        <dbReference type="RefSeq" id="XP_056686053.1"/>
    </source>
</evidence>
<protein>
    <recommendedName>
        <fullName evidence="1">Endonuclease/exonuclease/phosphatase domain-containing protein</fullName>
    </recommendedName>
</protein>
<dbReference type="Pfam" id="PF03372">
    <property type="entry name" value="Exo_endo_phos"/>
    <property type="match status" value="1"/>
</dbReference>
<dbReference type="RefSeq" id="XP_056686053.1">
    <property type="nucleotide sequence ID" value="XM_056830075.1"/>
</dbReference>
<feature type="domain" description="Endonuclease/exonuclease/phosphatase" evidence="1">
    <location>
        <begin position="121"/>
        <end position="264"/>
    </location>
</feature>
<reference evidence="2" key="1">
    <citation type="journal article" date="2021" name="Nat. Commun.">
        <title>Genomic analyses provide insights into spinach domestication and the genetic basis of agronomic traits.</title>
        <authorList>
            <person name="Cai X."/>
            <person name="Sun X."/>
            <person name="Xu C."/>
            <person name="Sun H."/>
            <person name="Wang X."/>
            <person name="Ge C."/>
            <person name="Zhang Z."/>
            <person name="Wang Q."/>
            <person name="Fei Z."/>
            <person name="Jiao C."/>
            <person name="Wang Q."/>
        </authorList>
    </citation>
    <scope>NUCLEOTIDE SEQUENCE [LARGE SCALE GENOMIC DNA]</scope>
    <source>
        <strain evidence="2">cv. Varoflay</strain>
    </source>
</reference>
<dbReference type="GeneID" id="110800574"/>
<dbReference type="PANTHER" id="PTHR35218">
    <property type="entry name" value="RNASE H DOMAIN-CONTAINING PROTEIN"/>
    <property type="match status" value="1"/>
</dbReference>
<dbReference type="PANTHER" id="PTHR35218:SF9">
    <property type="entry name" value="ENDONUCLEASE_EXONUCLEASE_PHOSPHATASE DOMAIN-CONTAINING PROTEIN"/>
    <property type="match status" value="1"/>
</dbReference>
<dbReference type="Gene3D" id="3.60.10.10">
    <property type="entry name" value="Endonuclease/exonuclease/phosphatase"/>
    <property type="match status" value="1"/>
</dbReference>
<gene>
    <name evidence="3" type="primary">LOC110800574</name>
</gene>
<reference evidence="3" key="2">
    <citation type="submission" date="2025-08" db="UniProtKB">
        <authorList>
            <consortium name="RefSeq"/>
        </authorList>
    </citation>
    <scope>IDENTIFICATION</scope>
    <source>
        <tissue evidence="3">Leaf</tissue>
    </source>
</reference>
<dbReference type="Proteomes" id="UP000813463">
    <property type="component" value="Chromosome 5"/>
</dbReference>
<sequence>MVKLLRLKNLNPVVHESTIEFSSGFEIEPKANNEEECRQGKSKRVWVQKAKQVQPDATLHTTTSPVVDPEGFQRSLRPIRVRTSPREPIRTSNVFQILDTRLNGDAGEGGTLPTLMDRIAAWNVRGLNSLQKQNEVKHFIQNYEVGLVGLLEHKVKLPDLGKLYQKVFAKRCFTSNASYHHGGRIVVAWKAGSFNVNIVAASSQFFHCHITPVSGMPAFFCTFIYDHNEAGLRQDLWRDLNLIHTVAPWILCGDFNCVMAHEERIGAPVKQCDIVDMCGCMHSCGMEDLKSVGLLTVYPRVNGGKKPFKYFTMWKSSPVFSDTVKTAWNTQIGGSKMFTVVSKLKKVKFSLKELNKIGFTDVHAADLKDHNELIEAQEAMHKDPTNLELADAELRAIQEYKGKHKIYLEFLSQKAKVAWLKDGDENTALFHQSIRSRNLKNQIYSIHDIGGVWKDNPTKVADAFLDYYKQLLGRKHESRTPVLKEVVQLGHVCQAHHKAILNASYTAEEVRAALFSIPGAKAPGPDGFGSHFYKDSWHIVGDEVVAAVLDMLQHGKILKELNHTVITLIPKTKCPKDVTEFRPISCCNTL</sequence>
<accession>A0ABM3QRU3</accession>
<proteinExistence type="predicted"/>
<organism evidence="2 3">
    <name type="scientific">Spinacia oleracea</name>
    <name type="common">Spinach</name>
    <dbReference type="NCBI Taxonomy" id="3562"/>
    <lineage>
        <taxon>Eukaryota</taxon>
        <taxon>Viridiplantae</taxon>
        <taxon>Streptophyta</taxon>
        <taxon>Embryophyta</taxon>
        <taxon>Tracheophyta</taxon>
        <taxon>Spermatophyta</taxon>
        <taxon>Magnoliopsida</taxon>
        <taxon>eudicotyledons</taxon>
        <taxon>Gunneridae</taxon>
        <taxon>Pentapetalae</taxon>
        <taxon>Caryophyllales</taxon>
        <taxon>Chenopodiaceae</taxon>
        <taxon>Chenopodioideae</taxon>
        <taxon>Anserineae</taxon>
        <taxon>Spinacia</taxon>
    </lineage>
</organism>
<dbReference type="InterPro" id="IPR005135">
    <property type="entry name" value="Endo/exonuclease/phosphatase"/>
</dbReference>
<keyword evidence="2" id="KW-1185">Reference proteome</keyword>
<name>A0ABM3QRU3_SPIOL</name>
<evidence type="ECO:0000313" key="2">
    <source>
        <dbReference type="Proteomes" id="UP000813463"/>
    </source>
</evidence>
<dbReference type="SUPFAM" id="SSF56219">
    <property type="entry name" value="DNase I-like"/>
    <property type="match status" value="1"/>
</dbReference>
<evidence type="ECO:0000259" key="1">
    <source>
        <dbReference type="Pfam" id="PF03372"/>
    </source>
</evidence>
<dbReference type="InterPro" id="IPR036691">
    <property type="entry name" value="Endo/exonu/phosph_ase_sf"/>
</dbReference>